<sequence length="150" mass="17502">MDKQIYDEMIENLYWAFPLLKTKLVKPFDKEEKEKENDLTGTHMTILFMVKEKGSICISEIGKHLGICKANLTPLVQKLIDKSYIERFVDDKDRRYTFIKLTSVGEDFLDNKRYKVQEFLKQKVSDLSEADLMTLSASVAGLREILMKIK</sequence>
<name>A0A6V8SG68_9CLOT</name>
<reference evidence="5 6" key="1">
    <citation type="submission" date="2020-07" db="EMBL/GenBank/DDBJ databases">
        <title>A new beta-1,3-glucan-decomposing anaerobic bacterium isolated from anoxic soil subjected to biological soil disinfestation.</title>
        <authorList>
            <person name="Ueki A."/>
            <person name="Tonouchi A."/>
        </authorList>
    </citation>
    <scope>NUCLEOTIDE SEQUENCE [LARGE SCALE GENOMIC DNA]</scope>
    <source>
        <strain evidence="5 6">TW1</strain>
    </source>
</reference>
<evidence type="ECO:0000313" key="6">
    <source>
        <dbReference type="Proteomes" id="UP000580568"/>
    </source>
</evidence>
<dbReference type="GO" id="GO:0003700">
    <property type="term" value="F:DNA-binding transcription factor activity"/>
    <property type="evidence" value="ECO:0007669"/>
    <property type="project" value="InterPro"/>
</dbReference>
<dbReference type="InterPro" id="IPR036390">
    <property type="entry name" value="WH_DNA-bd_sf"/>
</dbReference>
<keyword evidence="3" id="KW-0804">Transcription</keyword>
<organism evidence="5 6">
    <name type="scientific">Clostridium fungisolvens</name>
    <dbReference type="NCBI Taxonomy" id="1604897"/>
    <lineage>
        <taxon>Bacteria</taxon>
        <taxon>Bacillati</taxon>
        <taxon>Bacillota</taxon>
        <taxon>Clostridia</taxon>
        <taxon>Eubacteriales</taxon>
        <taxon>Clostridiaceae</taxon>
        <taxon>Clostridium</taxon>
    </lineage>
</organism>
<dbReference type="EMBL" id="BLZR01000001">
    <property type="protein sequence ID" value="GFP75781.1"/>
    <property type="molecule type" value="Genomic_DNA"/>
</dbReference>
<dbReference type="InterPro" id="IPR036388">
    <property type="entry name" value="WH-like_DNA-bd_sf"/>
</dbReference>
<dbReference type="RefSeq" id="WP_183277254.1">
    <property type="nucleotide sequence ID" value="NZ_BLZR01000001.1"/>
</dbReference>
<dbReference type="Pfam" id="PF01047">
    <property type="entry name" value="MarR"/>
    <property type="match status" value="1"/>
</dbReference>
<keyword evidence="1" id="KW-0805">Transcription regulation</keyword>
<evidence type="ECO:0000256" key="3">
    <source>
        <dbReference type="ARBA" id="ARBA00023163"/>
    </source>
</evidence>
<evidence type="ECO:0000313" key="5">
    <source>
        <dbReference type="EMBL" id="GFP75781.1"/>
    </source>
</evidence>
<dbReference type="PANTHER" id="PTHR42756">
    <property type="entry name" value="TRANSCRIPTIONAL REGULATOR, MARR"/>
    <property type="match status" value="1"/>
</dbReference>
<evidence type="ECO:0000259" key="4">
    <source>
        <dbReference type="PROSITE" id="PS50995"/>
    </source>
</evidence>
<evidence type="ECO:0000256" key="1">
    <source>
        <dbReference type="ARBA" id="ARBA00023015"/>
    </source>
</evidence>
<evidence type="ECO:0000256" key="2">
    <source>
        <dbReference type="ARBA" id="ARBA00023125"/>
    </source>
</evidence>
<dbReference type="Gene3D" id="1.10.10.10">
    <property type="entry name" value="Winged helix-like DNA-binding domain superfamily/Winged helix DNA-binding domain"/>
    <property type="match status" value="1"/>
</dbReference>
<dbReference type="GO" id="GO:0003677">
    <property type="term" value="F:DNA binding"/>
    <property type="evidence" value="ECO:0007669"/>
    <property type="project" value="UniProtKB-KW"/>
</dbReference>
<dbReference type="PRINTS" id="PR00598">
    <property type="entry name" value="HTHMARR"/>
</dbReference>
<keyword evidence="6" id="KW-1185">Reference proteome</keyword>
<dbReference type="AlphaFoldDB" id="A0A6V8SG68"/>
<proteinExistence type="predicted"/>
<dbReference type="SUPFAM" id="SSF46785">
    <property type="entry name" value="Winged helix' DNA-binding domain"/>
    <property type="match status" value="1"/>
</dbReference>
<accession>A0A6V8SG68</accession>
<gene>
    <name evidence="5" type="ORF">bsdtw1_01873</name>
</gene>
<comment type="caution">
    <text evidence="5">The sequence shown here is derived from an EMBL/GenBank/DDBJ whole genome shotgun (WGS) entry which is preliminary data.</text>
</comment>
<dbReference type="PANTHER" id="PTHR42756:SF1">
    <property type="entry name" value="TRANSCRIPTIONAL REPRESSOR OF EMRAB OPERON"/>
    <property type="match status" value="1"/>
</dbReference>
<dbReference type="Proteomes" id="UP000580568">
    <property type="component" value="Unassembled WGS sequence"/>
</dbReference>
<feature type="domain" description="HTH marR-type" evidence="4">
    <location>
        <begin position="6"/>
        <end position="150"/>
    </location>
</feature>
<dbReference type="InterPro" id="IPR000835">
    <property type="entry name" value="HTH_MarR-typ"/>
</dbReference>
<protein>
    <recommendedName>
        <fullName evidence="4">HTH marR-type domain-containing protein</fullName>
    </recommendedName>
</protein>
<keyword evidence="2" id="KW-0238">DNA-binding</keyword>
<dbReference type="PROSITE" id="PS50995">
    <property type="entry name" value="HTH_MARR_2"/>
    <property type="match status" value="1"/>
</dbReference>
<dbReference type="SMART" id="SM00347">
    <property type="entry name" value="HTH_MARR"/>
    <property type="match status" value="1"/>
</dbReference>